<evidence type="ECO:0000256" key="6">
    <source>
        <dbReference type="ARBA" id="ARBA00022691"/>
    </source>
</evidence>
<protein>
    <recommendedName>
        <fullName evidence="13">Protein-lysine N-methyltransferase SMYD4</fullName>
    </recommendedName>
    <alternativeName>
        <fullName evidence="14">SET and MYND domain-containing protein 4</fullName>
    </alternativeName>
</protein>
<dbReference type="InterPro" id="IPR046341">
    <property type="entry name" value="SET_dom_sf"/>
</dbReference>
<evidence type="ECO:0000256" key="2">
    <source>
        <dbReference type="ARBA" id="ARBA00004496"/>
    </source>
</evidence>
<evidence type="ECO:0000259" key="16">
    <source>
        <dbReference type="PROSITE" id="PS50280"/>
    </source>
</evidence>
<dbReference type="Gene3D" id="6.10.140.2220">
    <property type="match status" value="1"/>
</dbReference>
<comment type="catalytic activity">
    <reaction evidence="11">
        <text>L-lysyl-[protein] + S-adenosyl-L-methionine = N(6)-methyl-L-lysyl-[protein] + S-adenosyl-L-homocysteine + H(+)</text>
        <dbReference type="Rhea" id="RHEA:51736"/>
        <dbReference type="Rhea" id="RHEA-COMP:9752"/>
        <dbReference type="Rhea" id="RHEA-COMP:13053"/>
        <dbReference type="ChEBI" id="CHEBI:15378"/>
        <dbReference type="ChEBI" id="CHEBI:29969"/>
        <dbReference type="ChEBI" id="CHEBI:57856"/>
        <dbReference type="ChEBI" id="CHEBI:59789"/>
        <dbReference type="ChEBI" id="CHEBI:61929"/>
    </reaction>
</comment>
<evidence type="ECO:0000256" key="10">
    <source>
        <dbReference type="ARBA" id="ARBA00023242"/>
    </source>
</evidence>
<dbReference type="Gene3D" id="1.10.220.160">
    <property type="match status" value="1"/>
</dbReference>
<keyword evidence="20" id="KW-1185">Reference proteome</keyword>
<dbReference type="InterPro" id="IPR044421">
    <property type="entry name" value="SMYD4_SET"/>
</dbReference>
<keyword evidence="10" id="KW-0539">Nucleus</keyword>
<dbReference type="GO" id="GO:0008757">
    <property type="term" value="F:S-adenosylmethionine-dependent methyltransferase activity"/>
    <property type="evidence" value="ECO:0007669"/>
    <property type="project" value="UniProtKB-ARBA"/>
</dbReference>
<dbReference type="GO" id="GO:0042826">
    <property type="term" value="F:histone deacetylase binding"/>
    <property type="evidence" value="ECO:0007669"/>
    <property type="project" value="TreeGrafter"/>
</dbReference>
<dbReference type="GO" id="GO:0008276">
    <property type="term" value="F:protein methyltransferase activity"/>
    <property type="evidence" value="ECO:0007669"/>
    <property type="project" value="UniProtKB-ARBA"/>
</dbReference>
<keyword evidence="5" id="KW-0808">Transferase</keyword>
<dbReference type="OrthoDB" id="62495at2759"/>
<dbReference type="GO" id="GO:0005737">
    <property type="term" value="C:cytoplasm"/>
    <property type="evidence" value="ECO:0007669"/>
    <property type="project" value="UniProtKB-SubCell"/>
</dbReference>
<evidence type="ECO:0000256" key="3">
    <source>
        <dbReference type="ARBA" id="ARBA00022490"/>
    </source>
</evidence>
<keyword evidence="7" id="KW-0479">Metal-binding</keyword>
<dbReference type="GO" id="GO:0005634">
    <property type="term" value="C:nucleus"/>
    <property type="evidence" value="ECO:0007669"/>
    <property type="project" value="UniProtKB-SubCell"/>
</dbReference>
<dbReference type="InterPro" id="IPR001214">
    <property type="entry name" value="SET_dom"/>
</dbReference>
<keyword evidence="6" id="KW-0949">S-adenosyl-L-methionine</keyword>
<evidence type="ECO:0000256" key="12">
    <source>
        <dbReference type="ARBA" id="ARBA00093423"/>
    </source>
</evidence>
<evidence type="ECO:0000259" key="17">
    <source>
        <dbReference type="PROSITE" id="PS50865"/>
    </source>
</evidence>
<evidence type="ECO:0000256" key="9">
    <source>
        <dbReference type="ARBA" id="ARBA00022833"/>
    </source>
</evidence>
<proteinExistence type="predicted"/>
<dbReference type="PANTHER" id="PTHR46165">
    <property type="entry name" value="SET AND MYND DOMAIN-CONTAINING PROTEIN 4"/>
    <property type="match status" value="1"/>
</dbReference>
<dbReference type="SMART" id="SM00028">
    <property type="entry name" value="TPR"/>
    <property type="match status" value="3"/>
</dbReference>
<keyword evidence="9" id="KW-0862">Zinc</keyword>
<dbReference type="CDD" id="cd10536">
    <property type="entry name" value="SET_SMYD4"/>
    <property type="match status" value="1"/>
</dbReference>
<dbReference type="EMBL" id="NCKU01002029">
    <property type="protein sequence ID" value="RWS10632.1"/>
    <property type="molecule type" value="Genomic_DNA"/>
</dbReference>
<dbReference type="SUPFAM" id="SSF48452">
    <property type="entry name" value="TPR-like"/>
    <property type="match status" value="2"/>
</dbReference>
<dbReference type="PROSITE" id="PS50280">
    <property type="entry name" value="SET"/>
    <property type="match status" value="1"/>
</dbReference>
<evidence type="ECO:0000256" key="1">
    <source>
        <dbReference type="ARBA" id="ARBA00004123"/>
    </source>
</evidence>
<dbReference type="InterPro" id="IPR011990">
    <property type="entry name" value="TPR-like_helical_dom_sf"/>
</dbReference>
<accession>A0A3S3S5F6</accession>
<evidence type="ECO:0000256" key="7">
    <source>
        <dbReference type="ARBA" id="ARBA00022723"/>
    </source>
</evidence>
<evidence type="ECO:0000256" key="15">
    <source>
        <dbReference type="PROSITE-ProRule" id="PRU00134"/>
    </source>
</evidence>
<keyword evidence="4" id="KW-0489">Methyltransferase</keyword>
<dbReference type="SUPFAM" id="SSF144232">
    <property type="entry name" value="HIT/MYND zinc finger-like"/>
    <property type="match status" value="1"/>
</dbReference>
<comment type="function">
    <text evidence="12">Protein-lysine N-methyltransferase. Monomethylates PRMT5, modulating its transcriptional activity. May also act as a histone methyltransferase. Plays a critical role in cardiac development. Acts as a key epigenetic regulator of gene expression during cardiac development via its dual activities as a methyltransferase and negative regulator of HDAC1.</text>
</comment>
<dbReference type="GO" id="GO:0008170">
    <property type="term" value="F:N-methyltransferase activity"/>
    <property type="evidence" value="ECO:0007669"/>
    <property type="project" value="UniProtKB-ARBA"/>
</dbReference>
<dbReference type="PROSITE" id="PS50865">
    <property type="entry name" value="ZF_MYND_2"/>
    <property type="match status" value="1"/>
</dbReference>
<keyword evidence="8 15" id="KW-0863">Zinc-finger</keyword>
<dbReference type="PROSITE" id="PS01360">
    <property type="entry name" value="ZF_MYND_1"/>
    <property type="match status" value="1"/>
</dbReference>
<evidence type="ECO:0000313" key="20">
    <source>
        <dbReference type="Proteomes" id="UP000285301"/>
    </source>
</evidence>
<evidence type="ECO:0000256" key="8">
    <source>
        <dbReference type="ARBA" id="ARBA00022771"/>
    </source>
</evidence>
<evidence type="ECO:0000256" key="13">
    <source>
        <dbReference type="ARBA" id="ARBA00093635"/>
    </source>
</evidence>
<dbReference type="Gene3D" id="1.25.40.10">
    <property type="entry name" value="Tetratricopeptide repeat domain"/>
    <property type="match status" value="2"/>
</dbReference>
<evidence type="ECO:0000256" key="11">
    <source>
        <dbReference type="ARBA" id="ARBA00048985"/>
    </source>
</evidence>
<dbReference type="SUPFAM" id="SSF82199">
    <property type="entry name" value="SET domain"/>
    <property type="match status" value="1"/>
</dbReference>
<dbReference type="PANTHER" id="PTHR46165:SF2">
    <property type="entry name" value="SET AND MYND DOMAIN-CONTAINING PROTEIN 4"/>
    <property type="match status" value="1"/>
</dbReference>
<dbReference type="GO" id="GO:0032259">
    <property type="term" value="P:methylation"/>
    <property type="evidence" value="ECO:0007669"/>
    <property type="project" value="UniProtKB-KW"/>
</dbReference>
<dbReference type="GO" id="GO:0008270">
    <property type="term" value="F:zinc ion binding"/>
    <property type="evidence" value="ECO:0007669"/>
    <property type="project" value="UniProtKB-KW"/>
</dbReference>
<dbReference type="AlphaFoldDB" id="A0A3S3S5F6"/>
<feature type="domain" description="MYND-type" evidence="17">
    <location>
        <begin position="257"/>
        <end position="297"/>
    </location>
</feature>
<gene>
    <name evidence="19" type="ORF">B4U79_01443</name>
    <name evidence="18" type="ORF">B4U79_16589</name>
</gene>
<evidence type="ECO:0000256" key="4">
    <source>
        <dbReference type="ARBA" id="ARBA00022603"/>
    </source>
</evidence>
<dbReference type="Proteomes" id="UP000285301">
    <property type="component" value="Unassembled WGS sequence"/>
</dbReference>
<dbReference type="Pfam" id="PF00856">
    <property type="entry name" value="SET"/>
    <property type="match status" value="1"/>
</dbReference>
<reference evidence="19" key="2">
    <citation type="submission" date="2018-11" db="EMBL/GenBank/DDBJ databases">
        <title>Trombidioid mite genomics.</title>
        <authorList>
            <person name="Dong X."/>
        </authorList>
    </citation>
    <scope>NUCLEOTIDE SEQUENCE</scope>
    <source>
        <strain evidence="19">UoL-WK</strain>
    </source>
</reference>
<dbReference type="STRING" id="1965070.A0A3S3S5F6"/>
<dbReference type="EMBL" id="NCKU01007334">
    <property type="protein sequence ID" value="RWS02713.1"/>
    <property type="molecule type" value="Genomic_DNA"/>
</dbReference>
<evidence type="ECO:0000313" key="18">
    <source>
        <dbReference type="EMBL" id="RWS02713.1"/>
    </source>
</evidence>
<organism evidence="19 20">
    <name type="scientific">Dinothrombium tinctorium</name>
    <dbReference type="NCBI Taxonomy" id="1965070"/>
    <lineage>
        <taxon>Eukaryota</taxon>
        <taxon>Metazoa</taxon>
        <taxon>Ecdysozoa</taxon>
        <taxon>Arthropoda</taxon>
        <taxon>Chelicerata</taxon>
        <taxon>Arachnida</taxon>
        <taxon>Acari</taxon>
        <taxon>Acariformes</taxon>
        <taxon>Trombidiformes</taxon>
        <taxon>Prostigmata</taxon>
        <taxon>Anystina</taxon>
        <taxon>Parasitengona</taxon>
        <taxon>Trombidioidea</taxon>
        <taxon>Trombidiidae</taxon>
        <taxon>Dinothrombium</taxon>
    </lineage>
</organism>
<comment type="caution">
    <text evidence="19">The sequence shown here is derived from an EMBL/GenBank/DDBJ whole genome shotgun (WGS) entry which is preliminary data.</text>
</comment>
<dbReference type="InterPro" id="IPR019734">
    <property type="entry name" value="TPR_rpt"/>
</dbReference>
<evidence type="ECO:0000313" key="19">
    <source>
        <dbReference type="EMBL" id="RWS10632.1"/>
    </source>
</evidence>
<reference evidence="19 20" key="1">
    <citation type="journal article" date="2018" name="Gigascience">
        <title>Genomes of trombidid mites reveal novel predicted allergens and laterally-transferred genes associated with secondary metabolism.</title>
        <authorList>
            <person name="Dong X."/>
            <person name="Chaisiri K."/>
            <person name="Xia D."/>
            <person name="Armstrong S.D."/>
            <person name="Fang Y."/>
            <person name="Donnelly M.J."/>
            <person name="Kadowaki T."/>
            <person name="McGarry J.W."/>
            <person name="Darby A.C."/>
            <person name="Makepeace B.L."/>
        </authorList>
    </citation>
    <scope>NUCLEOTIDE SEQUENCE [LARGE SCALE GENOMIC DNA]</scope>
    <source>
        <strain evidence="19">UoL-WK</strain>
    </source>
</reference>
<keyword evidence="3" id="KW-0963">Cytoplasm</keyword>
<name>A0A3S3S5F6_9ACAR</name>
<sequence>MEDFDSFDNLYTEEWLKFIEFTSKLVPKILEKLSFEDQVKMKQLFESSKLGREQIDFMLSNEIIDQEVQSHFEQCKSANDENVSRKNANQALEAMEEGKEFASNCDFYEAINYYNKAILLIHSSSPNFLEQILIERAKILEQLSEYEECLIDIEDAIKISSKTNSDLTQYKEKILQKLSESNLKLRKEFGPQKNRLNIRALNENKQLLGASSLVKINYSPDKGRFIQAQADIPKGTILFAEDAYVKWLKPSEYEKFCYFCMKKLSLRFFSCRTCTSVRFCCSHCEEEAWKKYHSIECNYLGMLKNFSYGHVAVQFLLIAGIETAIEIEKHRVDSTEWLNKEFKQDYDTVASLCTFDGDWKYPYNFTICFAVLHVLRLLETMNLSKREEKEYNNIAYILIRLIKQINLDSFSILNSKFRHLQALNVTSQEAKNEGIGTAVYTSAALLSHSCDPNCMKIHSGSMLIVTSTRKINAGEAVTISYVPHYKRKSFKDRQQFLYENYTFHCRCNACANGWENIGYAFKCPECGGPLILNSDKTNYCIECSAENIISYDNIAKLYQESELCLREGKKLFGENKIDESKELLFKANQILASFYSPNNLIEIDYMLARCCELQNDYKEALNYAKQIIEKQEYVFGESSLELANTLMLCSLLSEKESNEQREAIAFREKAFNIFKTYSNCDIRMVYAEFAHYLPNMIPFMKSF</sequence>
<comment type="subcellular location">
    <subcellularLocation>
        <location evidence="2">Cytoplasm</location>
    </subcellularLocation>
    <subcellularLocation>
        <location evidence="1">Nucleus</location>
    </subcellularLocation>
</comment>
<evidence type="ECO:0000256" key="5">
    <source>
        <dbReference type="ARBA" id="ARBA00022679"/>
    </source>
</evidence>
<dbReference type="InterPro" id="IPR052097">
    <property type="entry name" value="SET-MYND_domain_protein"/>
</dbReference>
<dbReference type="Gene3D" id="2.170.270.10">
    <property type="entry name" value="SET domain"/>
    <property type="match status" value="1"/>
</dbReference>
<feature type="domain" description="SET" evidence="16">
    <location>
        <begin position="212"/>
        <end position="482"/>
    </location>
</feature>
<evidence type="ECO:0000256" key="14">
    <source>
        <dbReference type="ARBA" id="ARBA00093680"/>
    </source>
</evidence>
<dbReference type="InterPro" id="IPR002893">
    <property type="entry name" value="Znf_MYND"/>
</dbReference>